<dbReference type="Proteomes" id="UP001234880">
    <property type="component" value="Unassembled WGS sequence"/>
</dbReference>
<dbReference type="EMBL" id="JAURUE010000001">
    <property type="protein sequence ID" value="MDP9611546.1"/>
    <property type="molecule type" value="Genomic_DNA"/>
</dbReference>
<keyword evidence="2" id="KW-1185">Reference proteome</keyword>
<name>A0ABT9KSZ4_9ACTN</name>
<accession>A0ABT9KSZ4</accession>
<comment type="caution">
    <text evidence="1">The sequence shown here is derived from an EMBL/GenBank/DDBJ whole genome shotgun (WGS) entry which is preliminary data.</text>
</comment>
<proteinExistence type="predicted"/>
<gene>
    <name evidence="1" type="ORF">JOF35_003823</name>
</gene>
<reference evidence="1 2" key="1">
    <citation type="submission" date="2023-07" db="EMBL/GenBank/DDBJ databases">
        <title>Sequencing the genomes of 1000 actinobacteria strains.</title>
        <authorList>
            <person name="Klenk H.-P."/>
        </authorList>
    </citation>
    <scope>NUCLEOTIDE SEQUENCE [LARGE SCALE GENOMIC DNA]</scope>
    <source>
        <strain evidence="1 2">DSM 41600</strain>
    </source>
</reference>
<sequence>MTTKYTDPATFNQNWKNAQYKINQLAVQVGVGNLINRRGQSSALLKEAIYNSLALGWSDARIKDWLGSRAKVNDGIMWGEAGEAWDKLHEIAYLNGMKYSTDWYKRNAVGIASGKGTIETVEDHIRSQAAARFKNFANQIKAGQNAMDLAAPYIKSLSTLLEIPETDVDLFEKHIYNAMAGDHAGQNFPLWQFENYVRNDPRWKKTNNARESMMTVARQVAKDFGMAY</sequence>
<evidence type="ECO:0000313" key="2">
    <source>
        <dbReference type="Proteomes" id="UP001234880"/>
    </source>
</evidence>
<protein>
    <submittedName>
        <fullName evidence="1">Uncharacterized protein</fullName>
    </submittedName>
</protein>
<dbReference type="RefSeq" id="WP_307110838.1">
    <property type="nucleotide sequence ID" value="NZ_JAURUE010000001.1"/>
</dbReference>
<evidence type="ECO:0000313" key="1">
    <source>
        <dbReference type="EMBL" id="MDP9611546.1"/>
    </source>
</evidence>
<organism evidence="1 2">
    <name type="scientific">Streptomyces demainii</name>
    <dbReference type="NCBI Taxonomy" id="588122"/>
    <lineage>
        <taxon>Bacteria</taxon>
        <taxon>Bacillati</taxon>
        <taxon>Actinomycetota</taxon>
        <taxon>Actinomycetes</taxon>
        <taxon>Kitasatosporales</taxon>
        <taxon>Streptomycetaceae</taxon>
        <taxon>Streptomyces</taxon>
    </lineage>
</organism>